<dbReference type="Pfam" id="PF18962">
    <property type="entry name" value="Por_Secre_tail"/>
    <property type="match status" value="1"/>
</dbReference>
<dbReference type="NCBIfam" id="TIGR04183">
    <property type="entry name" value="Por_Secre_tail"/>
    <property type="match status" value="1"/>
</dbReference>
<evidence type="ECO:0000259" key="3">
    <source>
        <dbReference type="Pfam" id="PF18962"/>
    </source>
</evidence>
<keyword evidence="1 2" id="KW-0732">Signal</keyword>
<feature type="domain" description="Secretion system C-terminal sorting" evidence="3">
    <location>
        <begin position="220"/>
        <end position="287"/>
    </location>
</feature>
<feature type="signal peptide" evidence="2">
    <location>
        <begin position="1"/>
        <end position="19"/>
    </location>
</feature>
<proteinExistence type="predicted"/>
<evidence type="ECO:0000256" key="1">
    <source>
        <dbReference type="ARBA" id="ARBA00022729"/>
    </source>
</evidence>
<dbReference type="RefSeq" id="WP_091096987.1">
    <property type="nucleotide sequence ID" value="NZ_FNXE01000010.1"/>
</dbReference>
<protein>
    <submittedName>
        <fullName evidence="4">Por secretion system C-terminal sorting domain-containing protein</fullName>
    </submittedName>
</protein>
<dbReference type="Gene3D" id="2.60.40.3080">
    <property type="match status" value="1"/>
</dbReference>
<evidence type="ECO:0000313" key="5">
    <source>
        <dbReference type="Proteomes" id="UP000199634"/>
    </source>
</evidence>
<evidence type="ECO:0000313" key="4">
    <source>
        <dbReference type="EMBL" id="SEH71258.1"/>
    </source>
</evidence>
<name>A0A1H6KIA4_9FLAO</name>
<reference evidence="4 5" key="1">
    <citation type="submission" date="2016-10" db="EMBL/GenBank/DDBJ databases">
        <authorList>
            <person name="de Groot N.N."/>
        </authorList>
    </citation>
    <scope>NUCLEOTIDE SEQUENCE [LARGE SCALE GENOMIC DNA]</scope>
    <source>
        <strain evidence="4 5">CGMCC 1.10825</strain>
    </source>
</reference>
<sequence>MKKLLLLAAFIVASVGLNAQTTIISQTNGVAPDANEGTVGCFQTNSQGQRTGIFETHYFRAYTMNANTDIPAIQVGVGNLAFASGITNFPISVKLYKSSGAFPGSYPSGLTDLSSGGVTENLTINDTMSLVTIPFSSPISVSSGDVIVAEVFHGAVNGATYTMGVTANETAIGYILATQCGLSTPDDISTLVAGADGKIIIDLVSGILSTQDFFIENFTMYPNPVTDVLNIESKNGLNANEIKITDMTGKVVKVQKDATSINVSNLSAGTYLIDITTNEGKATSKFIKK</sequence>
<dbReference type="AlphaFoldDB" id="A0A1H6KIA4"/>
<evidence type="ECO:0000256" key="2">
    <source>
        <dbReference type="SAM" id="SignalP"/>
    </source>
</evidence>
<dbReference type="Proteomes" id="UP000199634">
    <property type="component" value="Unassembled WGS sequence"/>
</dbReference>
<accession>A0A1H6KIA4</accession>
<dbReference type="STRING" id="1159016.SAMN02927937_01002"/>
<dbReference type="EMBL" id="FNXE01000010">
    <property type="protein sequence ID" value="SEH71258.1"/>
    <property type="molecule type" value="Genomic_DNA"/>
</dbReference>
<dbReference type="InterPro" id="IPR026444">
    <property type="entry name" value="Secre_tail"/>
</dbReference>
<keyword evidence="5" id="KW-1185">Reference proteome</keyword>
<feature type="chain" id="PRO_5011737280" evidence="2">
    <location>
        <begin position="20"/>
        <end position="289"/>
    </location>
</feature>
<dbReference type="OrthoDB" id="1405746at2"/>
<gene>
    <name evidence="4" type="ORF">SAMN02927937_01002</name>
</gene>
<organism evidence="4 5">
    <name type="scientific">Paenimyroides marinum</name>
    <dbReference type="NCBI Taxonomy" id="1159016"/>
    <lineage>
        <taxon>Bacteria</taxon>
        <taxon>Pseudomonadati</taxon>
        <taxon>Bacteroidota</taxon>
        <taxon>Flavobacteriia</taxon>
        <taxon>Flavobacteriales</taxon>
        <taxon>Flavobacteriaceae</taxon>
        <taxon>Paenimyroides</taxon>
    </lineage>
</organism>